<comment type="caution">
    <text evidence="1">The sequence shown here is derived from an EMBL/GenBank/DDBJ whole genome shotgun (WGS) entry which is preliminary data.</text>
</comment>
<evidence type="ECO:0000313" key="2">
    <source>
        <dbReference type="Proteomes" id="UP001341840"/>
    </source>
</evidence>
<keyword evidence="2" id="KW-1185">Reference proteome</keyword>
<proteinExistence type="predicted"/>
<dbReference type="Proteomes" id="UP001341840">
    <property type="component" value="Unassembled WGS sequence"/>
</dbReference>
<dbReference type="EMBL" id="JASCZI010060939">
    <property type="protein sequence ID" value="MED6136900.1"/>
    <property type="molecule type" value="Genomic_DNA"/>
</dbReference>
<organism evidence="1 2">
    <name type="scientific">Stylosanthes scabra</name>
    <dbReference type="NCBI Taxonomy" id="79078"/>
    <lineage>
        <taxon>Eukaryota</taxon>
        <taxon>Viridiplantae</taxon>
        <taxon>Streptophyta</taxon>
        <taxon>Embryophyta</taxon>
        <taxon>Tracheophyta</taxon>
        <taxon>Spermatophyta</taxon>
        <taxon>Magnoliopsida</taxon>
        <taxon>eudicotyledons</taxon>
        <taxon>Gunneridae</taxon>
        <taxon>Pentapetalae</taxon>
        <taxon>rosids</taxon>
        <taxon>fabids</taxon>
        <taxon>Fabales</taxon>
        <taxon>Fabaceae</taxon>
        <taxon>Papilionoideae</taxon>
        <taxon>50 kb inversion clade</taxon>
        <taxon>dalbergioids sensu lato</taxon>
        <taxon>Dalbergieae</taxon>
        <taxon>Pterocarpus clade</taxon>
        <taxon>Stylosanthes</taxon>
    </lineage>
</organism>
<protein>
    <submittedName>
        <fullName evidence="1">Uncharacterized protein</fullName>
    </submittedName>
</protein>
<accession>A0ABU6SKF9</accession>
<name>A0ABU6SKF9_9FABA</name>
<evidence type="ECO:0000313" key="1">
    <source>
        <dbReference type="EMBL" id="MED6136900.1"/>
    </source>
</evidence>
<reference evidence="1 2" key="1">
    <citation type="journal article" date="2023" name="Plants (Basel)">
        <title>Bridging the Gap: Combining Genomics and Transcriptomics Approaches to Understand Stylosanthes scabra, an Orphan Legume from the Brazilian Caatinga.</title>
        <authorList>
            <person name="Ferreira-Neto J.R.C."/>
            <person name="da Silva M.D."/>
            <person name="Binneck E."/>
            <person name="de Melo N.F."/>
            <person name="da Silva R.H."/>
            <person name="de Melo A.L.T.M."/>
            <person name="Pandolfi V."/>
            <person name="Bustamante F.O."/>
            <person name="Brasileiro-Vidal A.C."/>
            <person name="Benko-Iseppon A.M."/>
        </authorList>
    </citation>
    <scope>NUCLEOTIDE SEQUENCE [LARGE SCALE GENOMIC DNA]</scope>
    <source>
        <tissue evidence="1">Leaves</tissue>
    </source>
</reference>
<gene>
    <name evidence="1" type="ORF">PIB30_060001</name>
</gene>
<sequence>MSSSPMDPATSNSPSFTKPPLSAIRLATGINVSVFVVDVRDYDDVCMVHVGAAMVVRLGGCTIGGGSDDGDDNR</sequence>